<accession>A0ABR7LLE4</accession>
<reference evidence="3 4" key="1">
    <citation type="submission" date="2020-06" db="EMBL/GenBank/DDBJ databases">
        <title>Actinomadura xiongansis sp. nov., isolated from soil of Baiyangdian.</title>
        <authorList>
            <person name="Zhang X."/>
        </authorList>
    </citation>
    <scope>NUCLEOTIDE SEQUENCE [LARGE SCALE GENOMIC DNA]</scope>
    <source>
        <strain evidence="3 4">HBUM206468</strain>
    </source>
</reference>
<dbReference type="RefSeq" id="WP_187242854.1">
    <property type="nucleotide sequence ID" value="NZ_BAAAOK010000006.1"/>
</dbReference>
<keyword evidence="4" id="KW-1185">Reference proteome</keyword>
<dbReference type="Proteomes" id="UP000805614">
    <property type="component" value="Unassembled WGS sequence"/>
</dbReference>
<evidence type="ECO:0000313" key="4">
    <source>
        <dbReference type="Proteomes" id="UP000805614"/>
    </source>
</evidence>
<keyword evidence="2" id="KW-0812">Transmembrane</keyword>
<dbReference type="EMBL" id="JABVEC010000005">
    <property type="protein sequence ID" value="MBC6465649.1"/>
    <property type="molecule type" value="Genomic_DNA"/>
</dbReference>
<evidence type="ECO:0000256" key="2">
    <source>
        <dbReference type="SAM" id="Phobius"/>
    </source>
</evidence>
<organism evidence="3 4">
    <name type="scientific">Actinomadura alba</name>
    <dbReference type="NCBI Taxonomy" id="406431"/>
    <lineage>
        <taxon>Bacteria</taxon>
        <taxon>Bacillati</taxon>
        <taxon>Actinomycetota</taxon>
        <taxon>Actinomycetes</taxon>
        <taxon>Streptosporangiales</taxon>
        <taxon>Thermomonosporaceae</taxon>
        <taxon>Actinomadura</taxon>
    </lineage>
</organism>
<keyword evidence="2" id="KW-1133">Transmembrane helix</keyword>
<keyword evidence="2" id="KW-0472">Membrane</keyword>
<protein>
    <submittedName>
        <fullName evidence="3">Uncharacterized protein</fullName>
    </submittedName>
</protein>
<feature type="transmembrane region" description="Helical" evidence="2">
    <location>
        <begin position="25"/>
        <end position="44"/>
    </location>
</feature>
<sequence length="45" mass="4860">MNGLPATRHAVPPHRLPSVNRPPRWLLPTVLTALILAVIIGSLLS</sequence>
<comment type="caution">
    <text evidence="3">The sequence shown here is derived from an EMBL/GenBank/DDBJ whole genome shotgun (WGS) entry which is preliminary data.</text>
</comment>
<evidence type="ECO:0000256" key="1">
    <source>
        <dbReference type="SAM" id="MobiDB-lite"/>
    </source>
</evidence>
<evidence type="ECO:0000313" key="3">
    <source>
        <dbReference type="EMBL" id="MBC6465649.1"/>
    </source>
</evidence>
<feature type="region of interest" description="Disordered" evidence="1">
    <location>
        <begin position="1"/>
        <end position="21"/>
    </location>
</feature>
<gene>
    <name evidence="3" type="ORF">HKK74_09090</name>
</gene>
<proteinExistence type="predicted"/>
<name>A0ABR7LLE4_9ACTN</name>